<protein>
    <submittedName>
        <fullName evidence="1">Uncharacterized protein</fullName>
    </submittedName>
</protein>
<keyword evidence="2" id="KW-1185">Reference proteome</keyword>
<evidence type="ECO:0000313" key="1">
    <source>
        <dbReference type="EMBL" id="GGE26523.1"/>
    </source>
</evidence>
<name>A0A8J2YES5_9BACL</name>
<dbReference type="Proteomes" id="UP000625210">
    <property type="component" value="Unassembled WGS sequence"/>
</dbReference>
<evidence type="ECO:0000313" key="2">
    <source>
        <dbReference type="Proteomes" id="UP000625210"/>
    </source>
</evidence>
<reference evidence="1" key="1">
    <citation type="journal article" date="2014" name="Int. J. Syst. Evol. Microbiol.">
        <title>Complete genome sequence of Corynebacterium casei LMG S-19264T (=DSM 44701T), isolated from a smear-ripened cheese.</title>
        <authorList>
            <consortium name="US DOE Joint Genome Institute (JGI-PGF)"/>
            <person name="Walter F."/>
            <person name="Albersmeier A."/>
            <person name="Kalinowski J."/>
            <person name="Ruckert C."/>
        </authorList>
    </citation>
    <scope>NUCLEOTIDE SEQUENCE</scope>
    <source>
        <strain evidence="1">CGMCC 1.15179</strain>
    </source>
</reference>
<organism evidence="1 2">
    <name type="scientific">Marinithermofilum abyssi</name>
    <dbReference type="NCBI Taxonomy" id="1571185"/>
    <lineage>
        <taxon>Bacteria</taxon>
        <taxon>Bacillati</taxon>
        <taxon>Bacillota</taxon>
        <taxon>Bacilli</taxon>
        <taxon>Bacillales</taxon>
        <taxon>Thermoactinomycetaceae</taxon>
        <taxon>Marinithermofilum</taxon>
    </lineage>
</organism>
<accession>A0A8J2YES5</accession>
<dbReference type="RefSeq" id="WP_188648793.1">
    <property type="nucleotide sequence ID" value="NZ_BMHQ01000013.1"/>
</dbReference>
<comment type="caution">
    <text evidence="1">The sequence shown here is derived from an EMBL/GenBank/DDBJ whole genome shotgun (WGS) entry which is preliminary data.</text>
</comment>
<dbReference type="AlphaFoldDB" id="A0A8J2YES5"/>
<proteinExistence type="predicted"/>
<gene>
    <name evidence="1" type="ORF">GCM10011571_30920</name>
</gene>
<dbReference type="EMBL" id="BMHQ01000013">
    <property type="protein sequence ID" value="GGE26523.1"/>
    <property type="molecule type" value="Genomic_DNA"/>
</dbReference>
<reference evidence="1" key="2">
    <citation type="submission" date="2020-09" db="EMBL/GenBank/DDBJ databases">
        <authorList>
            <person name="Sun Q."/>
            <person name="Zhou Y."/>
        </authorList>
    </citation>
    <scope>NUCLEOTIDE SEQUENCE</scope>
    <source>
        <strain evidence="1">CGMCC 1.15179</strain>
    </source>
</reference>
<sequence length="168" mass="18813">MGQPNESSIPPSVQGEIIQPHKIGMAQYWLAASLRGEEALLTLSAQLSRLPATRALARQAELQEQNLRSTGCRMTAFGCLKRMAQGDWHESVIATLASSMVQGRKHDRIKRGYLLEMKRSAKGEVRTAVENMLDWVDYTETHLTKSMVETQQSIGIREWNRWAGSAST</sequence>